<feature type="transmembrane region" description="Helical" evidence="1">
    <location>
        <begin position="32"/>
        <end position="51"/>
    </location>
</feature>
<evidence type="ECO:0000313" key="3">
    <source>
        <dbReference type="Proteomes" id="UP000326702"/>
    </source>
</evidence>
<keyword evidence="1" id="KW-0472">Membrane</keyword>
<organism evidence="2 3">
    <name type="scientific">Luteimicrobium xylanilyticum</name>
    <dbReference type="NCBI Taxonomy" id="1133546"/>
    <lineage>
        <taxon>Bacteria</taxon>
        <taxon>Bacillati</taxon>
        <taxon>Actinomycetota</taxon>
        <taxon>Actinomycetes</taxon>
        <taxon>Micrococcales</taxon>
        <taxon>Luteimicrobium</taxon>
    </lineage>
</organism>
<dbReference type="AlphaFoldDB" id="A0A5P9Q8I9"/>
<accession>A0A5P9Q8I9</accession>
<gene>
    <name evidence="2" type="ORF">KDY119_00212</name>
</gene>
<keyword evidence="1" id="KW-0812">Transmembrane</keyword>
<dbReference type="Proteomes" id="UP000326702">
    <property type="component" value="Chromosome"/>
</dbReference>
<dbReference type="KEGG" id="lxl:KDY119_00212"/>
<name>A0A5P9Q8I9_9MICO</name>
<dbReference type="RefSeq" id="WP_036954311.1">
    <property type="nucleotide sequence ID" value="NZ_BAABIH010000013.1"/>
</dbReference>
<keyword evidence="1" id="KW-1133">Transmembrane helix</keyword>
<evidence type="ECO:0000256" key="1">
    <source>
        <dbReference type="SAM" id="Phobius"/>
    </source>
</evidence>
<reference evidence="2 3" key="1">
    <citation type="submission" date="2019-10" db="EMBL/GenBank/DDBJ databases">
        <title>Genome sequence of Luteimicrobium xylanilyticum HY-24.</title>
        <authorList>
            <person name="Kim D.Y."/>
            <person name="Park H.-Y."/>
        </authorList>
    </citation>
    <scope>NUCLEOTIDE SEQUENCE [LARGE SCALE GENOMIC DNA]</scope>
    <source>
        <strain evidence="2 3">HY-24</strain>
    </source>
</reference>
<feature type="transmembrane region" description="Helical" evidence="1">
    <location>
        <begin position="6"/>
        <end position="25"/>
    </location>
</feature>
<protein>
    <submittedName>
        <fullName evidence="2">Uncharacterized protein</fullName>
    </submittedName>
</protein>
<evidence type="ECO:0000313" key="2">
    <source>
        <dbReference type="EMBL" id="QFU96725.1"/>
    </source>
</evidence>
<keyword evidence="3" id="KW-1185">Reference proteome</keyword>
<proteinExistence type="predicted"/>
<dbReference type="EMBL" id="CP045529">
    <property type="protein sequence ID" value="QFU96725.1"/>
    <property type="molecule type" value="Genomic_DNA"/>
</dbReference>
<sequence length="63" mass="6405">MQTNDVVVQSLVPAVGAAVLAGLVAGMPRGAFVVVCRLAVTALGLALTFRLGPHRRDVPLPAA</sequence>